<evidence type="ECO:0000256" key="1">
    <source>
        <dbReference type="SAM" id="MobiDB-lite"/>
    </source>
</evidence>
<gene>
    <name evidence="2" type="ORF">E2R62_04220</name>
</gene>
<accession>A0A482PK92</accession>
<dbReference type="AlphaFoldDB" id="A0A482PK92"/>
<dbReference type="OMA" id="FFNAEGP"/>
<sequence length="100" mass="10968">MNRSEIEQLTDEIIGEAVLTLLKSHGPINTQALIVALGNMEANEGDSQRREAIKGVIAEVNNMSSRRGKKAQKADSNAEQRGNVLQLFGNRQPDSAKKMH</sequence>
<dbReference type="EMBL" id="CP038008">
    <property type="protein sequence ID" value="QBY28130.1"/>
    <property type="molecule type" value="Genomic_DNA"/>
</dbReference>
<name>A0A482PK92_CITRO</name>
<dbReference type="RefSeq" id="WP_012905800.1">
    <property type="nucleotide sequence ID" value="NZ_CAJTBI010000001.1"/>
</dbReference>
<reference evidence="2" key="1">
    <citation type="submission" date="2019-03" db="EMBL/GenBank/DDBJ databases">
        <title>Complete genome sequence of enteropathogenic Citrobacter rodentium strain DBS100.</title>
        <authorList>
            <person name="Popov G."/>
            <person name="Fiebig A."/>
            <person name="Shideler S."/>
            <person name="Coombes B."/>
            <person name="Savchenko A."/>
        </authorList>
    </citation>
    <scope>NUCLEOTIDE SEQUENCE</scope>
    <source>
        <strain evidence="2">DBS100</strain>
    </source>
</reference>
<organism evidence="2">
    <name type="scientific">Citrobacter rodentium</name>
    <dbReference type="NCBI Taxonomy" id="67825"/>
    <lineage>
        <taxon>Bacteria</taxon>
        <taxon>Pseudomonadati</taxon>
        <taxon>Pseudomonadota</taxon>
        <taxon>Gammaproteobacteria</taxon>
        <taxon>Enterobacterales</taxon>
        <taxon>Enterobacteriaceae</taxon>
        <taxon>Citrobacter</taxon>
    </lineage>
</organism>
<evidence type="ECO:0000313" key="2">
    <source>
        <dbReference type="EMBL" id="QBY28130.1"/>
    </source>
</evidence>
<proteinExistence type="predicted"/>
<protein>
    <submittedName>
        <fullName evidence="2">Uncharacterized protein</fullName>
    </submittedName>
</protein>
<feature type="region of interest" description="Disordered" evidence="1">
    <location>
        <begin position="63"/>
        <end position="100"/>
    </location>
</feature>